<feature type="compositionally biased region" description="Polar residues" evidence="13">
    <location>
        <begin position="465"/>
        <end position="474"/>
    </location>
</feature>
<protein>
    <recommendedName>
        <fullName evidence="12">Methionine synthase reductase</fullName>
        <ecNumber evidence="11">1.16.1.8</ecNumber>
    </recommendedName>
</protein>
<dbReference type="GO" id="GO:0005829">
    <property type="term" value="C:cytosol"/>
    <property type="evidence" value="ECO:0007669"/>
    <property type="project" value="TreeGrafter"/>
</dbReference>
<keyword evidence="8" id="KW-0521">NADP</keyword>
<dbReference type="Pfam" id="PF00667">
    <property type="entry name" value="FAD_binding_1"/>
    <property type="match status" value="1"/>
</dbReference>
<dbReference type="GO" id="GO:0050667">
    <property type="term" value="P:homocysteine metabolic process"/>
    <property type="evidence" value="ECO:0007669"/>
    <property type="project" value="TreeGrafter"/>
</dbReference>
<keyword evidence="5" id="KW-0288">FMN</keyword>
<accession>A0A7S0RB52</accession>
<evidence type="ECO:0000256" key="6">
    <source>
        <dbReference type="ARBA" id="ARBA00022691"/>
    </source>
</evidence>
<dbReference type="Gene3D" id="1.20.990.10">
    <property type="entry name" value="NADPH-cytochrome p450 Reductase, Chain A, domain 3"/>
    <property type="match status" value="1"/>
</dbReference>
<gene>
    <name evidence="16" type="ORF">CLEI1391_LOCUS5276</name>
</gene>
<keyword evidence="6" id="KW-0949">S-adenosyl-L-methionine</keyword>
<sequence>MTPDEVVQAAGTGGGDGSRAVTPLPATGGAALLAKLKANGAAGTGANSSDGASASAAANGMTPDEVVQAAGTGGGDGSRAVTPLPATGGAALLAKLKAGSTASQDASGTGAAAAASAAGAAAGGDVVDPTTDSRGTTPLPVTGGAAVLAKLKAEKAAAAEKKAAAAAAAGSSSASGAEGAAQGAGAGGSGARVVFAFASQTGTASEIARNLHAEALQQGFKADVMSLSELGLANMSGEKTPVLVVVASSTGDGDPPDNAANFWVAMKKKKPEGLLQGVAFTVLGLGDSNYTRFMHVPRTIRSRLMDMGATIFYPTAEADEVDGVENTVDPWSDGLWGPLKKVATGGLAAIEPVHDPKVEAKAAAAAAAAKADAAKGPAASAAARRKSVEAKDAAGAAVGNSSSKALEPPAPAVPPGPPDALAASALKAAAAEAAAVAGSTGAAGAPAANGDAAAAAGAAAAGDASTHSDSTTPLATPRGGRRASMEGGATARRSSMDKPPSRMGAKPISVQFPKREETVVARKDEQGYGLNLGLALVGADLKGAPAPLPLRIKVATEKDNDAAMRVRAAESAHPSKQALAHRDPAGMYSAEAPYWSTVSDARYETAFWSDRKVLHLQLDLGNSGMRYEAGDAIGVLPCNSHDLVVNTLKQLKLSPDTVVHVKPLEGGTSPVPHIPAAATLAFIFERCVDITGAASRKSVLRMLAEHCHNPSQKRTLTYFTARAGRDAYAHEILEHQPSLVDLLQRFDACAPPLDALLDALPALQPRLYSITNSPAQDPTRAQVALSVVRFKTMNGTRNGVATTWLDRMAQPLAGGEGQASPEGLRVPIFLKKASDFKHPPSLASPMIMIGPGTGVAPFRGFLLTRRARIAAELGAGAVAKDQPLPAGLGESVLYFGCRRDDEDYLYKDDLTGLAADGTLTRLRVAFSRAQEHKVYVQDLVKEDGAQLADLILNKGAYVFVCGDGAAMAKDVHAALVGALVAHGGLSEADATARLTSLAQQEKKYVRDVWS</sequence>
<dbReference type="InterPro" id="IPR001094">
    <property type="entry name" value="Flavdoxin-like"/>
</dbReference>
<dbReference type="GO" id="GO:0030586">
    <property type="term" value="F:[methionine synthase] reductase (NADPH) activity"/>
    <property type="evidence" value="ECO:0007669"/>
    <property type="project" value="UniProtKB-EC"/>
</dbReference>
<dbReference type="InterPro" id="IPR001433">
    <property type="entry name" value="OxRdtase_FAD/NAD-bd"/>
</dbReference>
<feature type="region of interest" description="Disordered" evidence="13">
    <location>
        <begin position="1"/>
        <end position="25"/>
    </location>
</feature>
<feature type="region of interest" description="Disordered" evidence="13">
    <location>
        <begin position="393"/>
        <end position="418"/>
    </location>
</feature>
<dbReference type="SUPFAM" id="SSF52218">
    <property type="entry name" value="Flavoproteins"/>
    <property type="match status" value="1"/>
</dbReference>
<evidence type="ECO:0000256" key="5">
    <source>
        <dbReference type="ARBA" id="ARBA00022643"/>
    </source>
</evidence>
<feature type="domain" description="FAD-binding FR-type" evidence="15">
    <location>
        <begin position="591"/>
        <end position="839"/>
    </location>
</feature>
<evidence type="ECO:0000256" key="13">
    <source>
        <dbReference type="SAM" id="MobiDB-lite"/>
    </source>
</evidence>
<evidence type="ECO:0000256" key="8">
    <source>
        <dbReference type="ARBA" id="ARBA00022857"/>
    </source>
</evidence>
<evidence type="ECO:0000256" key="3">
    <source>
        <dbReference type="ARBA" id="ARBA00022605"/>
    </source>
</evidence>
<dbReference type="GO" id="GO:0010181">
    <property type="term" value="F:FMN binding"/>
    <property type="evidence" value="ECO:0007669"/>
    <property type="project" value="InterPro"/>
</dbReference>
<dbReference type="PRINTS" id="PR00371">
    <property type="entry name" value="FPNCR"/>
</dbReference>
<feature type="compositionally biased region" description="Pro residues" evidence="13">
    <location>
        <begin position="408"/>
        <end position="418"/>
    </location>
</feature>
<dbReference type="InterPro" id="IPR039261">
    <property type="entry name" value="FNR_nucleotide-bd"/>
</dbReference>
<dbReference type="Pfam" id="PF00175">
    <property type="entry name" value="NAD_binding_1"/>
    <property type="match status" value="1"/>
</dbReference>
<evidence type="ECO:0000256" key="12">
    <source>
        <dbReference type="ARBA" id="ARBA00040659"/>
    </source>
</evidence>
<dbReference type="SUPFAM" id="SSF52343">
    <property type="entry name" value="Ferredoxin reductase-like, C-terminal NADP-linked domain"/>
    <property type="match status" value="1"/>
</dbReference>
<dbReference type="PANTHER" id="PTHR19384:SF84">
    <property type="entry name" value="METHIONINE SYNTHASE REDUCTASE"/>
    <property type="match status" value="1"/>
</dbReference>
<dbReference type="FunFam" id="3.40.50.80:FF:000001">
    <property type="entry name" value="NADPH--cytochrome P450 reductase 1"/>
    <property type="match status" value="1"/>
</dbReference>
<dbReference type="GO" id="GO:0050660">
    <property type="term" value="F:flavin adenine dinucleotide binding"/>
    <property type="evidence" value="ECO:0007669"/>
    <property type="project" value="TreeGrafter"/>
</dbReference>
<dbReference type="InterPro" id="IPR008254">
    <property type="entry name" value="Flavodoxin/NO_synth"/>
</dbReference>
<dbReference type="Pfam" id="PF00258">
    <property type="entry name" value="Flavodoxin_1"/>
    <property type="match status" value="1"/>
</dbReference>
<dbReference type="PROSITE" id="PS50902">
    <property type="entry name" value="FLAVODOXIN_LIKE"/>
    <property type="match status" value="1"/>
</dbReference>
<dbReference type="PANTHER" id="PTHR19384">
    <property type="entry name" value="NITRIC OXIDE SYNTHASE-RELATED"/>
    <property type="match status" value="1"/>
</dbReference>
<dbReference type="Gene3D" id="2.40.30.10">
    <property type="entry name" value="Translation factors"/>
    <property type="match status" value="1"/>
</dbReference>
<evidence type="ECO:0000256" key="7">
    <source>
        <dbReference type="ARBA" id="ARBA00022827"/>
    </source>
</evidence>
<evidence type="ECO:0000313" key="16">
    <source>
        <dbReference type="EMBL" id="CAD8672468.1"/>
    </source>
</evidence>
<evidence type="ECO:0000259" key="15">
    <source>
        <dbReference type="PROSITE" id="PS51384"/>
    </source>
</evidence>
<name>A0A7S0RB52_9CHLO</name>
<dbReference type="EC" id="1.16.1.8" evidence="11"/>
<evidence type="ECO:0000256" key="4">
    <source>
        <dbReference type="ARBA" id="ARBA00022630"/>
    </source>
</evidence>
<dbReference type="SUPFAM" id="SSF63380">
    <property type="entry name" value="Riboflavin synthase domain-like"/>
    <property type="match status" value="1"/>
</dbReference>
<feature type="region of interest" description="Disordered" evidence="13">
    <location>
        <begin position="122"/>
        <end position="141"/>
    </location>
</feature>
<dbReference type="InterPro" id="IPR017927">
    <property type="entry name" value="FAD-bd_FR_type"/>
</dbReference>
<feature type="region of interest" description="Disordered" evidence="13">
    <location>
        <begin position="461"/>
        <end position="511"/>
    </location>
</feature>
<evidence type="ECO:0000256" key="2">
    <source>
        <dbReference type="ARBA" id="ARBA00001974"/>
    </source>
</evidence>
<evidence type="ECO:0000256" key="1">
    <source>
        <dbReference type="ARBA" id="ARBA00001917"/>
    </source>
</evidence>
<comment type="cofactor">
    <cofactor evidence="2">
        <name>FAD</name>
        <dbReference type="ChEBI" id="CHEBI:57692"/>
    </cofactor>
</comment>
<dbReference type="InterPro" id="IPR003097">
    <property type="entry name" value="CysJ-like_FAD-binding"/>
</dbReference>
<dbReference type="Gene3D" id="3.40.50.80">
    <property type="entry name" value="Nucleotide-binding domain of ferredoxin-NADP reductase (FNR) module"/>
    <property type="match status" value="1"/>
</dbReference>
<proteinExistence type="predicted"/>
<dbReference type="InterPro" id="IPR029039">
    <property type="entry name" value="Flavoprotein-like_sf"/>
</dbReference>
<keyword evidence="10" id="KW-0486">Methionine biosynthesis</keyword>
<evidence type="ECO:0000256" key="10">
    <source>
        <dbReference type="ARBA" id="ARBA00023167"/>
    </source>
</evidence>
<dbReference type="Gene3D" id="3.40.50.360">
    <property type="match status" value="1"/>
</dbReference>
<dbReference type="EMBL" id="HBFB01009317">
    <property type="protein sequence ID" value="CAD8672468.1"/>
    <property type="molecule type" value="Transcribed_RNA"/>
</dbReference>
<dbReference type="InterPro" id="IPR017938">
    <property type="entry name" value="Riboflavin_synthase-like_b-brl"/>
</dbReference>
<keyword evidence="7" id="KW-0274">FAD</keyword>
<comment type="cofactor">
    <cofactor evidence="1">
        <name>FMN</name>
        <dbReference type="ChEBI" id="CHEBI:58210"/>
    </cofactor>
</comment>
<dbReference type="InterPro" id="IPR001709">
    <property type="entry name" value="Flavoprot_Pyr_Nucl_cyt_Rdtase"/>
</dbReference>
<reference evidence="16" key="1">
    <citation type="submission" date="2021-01" db="EMBL/GenBank/DDBJ databases">
        <authorList>
            <person name="Corre E."/>
            <person name="Pelletier E."/>
            <person name="Niang G."/>
            <person name="Scheremetjew M."/>
            <person name="Finn R."/>
            <person name="Kale V."/>
            <person name="Holt S."/>
            <person name="Cochrane G."/>
            <person name="Meng A."/>
            <person name="Brown T."/>
            <person name="Cohen L."/>
        </authorList>
    </citation>
    <scope>NUCLEOTIDE SEQUENCE</scope>
    <source>
        <strain evidence="16">SAG 11-49</strain>
    </source>
</reference>
<dbReference type="GO" id="GO:0009086">
    <property type="term" value="P:methionine biosynthetic process"/>
    <property type="evidence" value="ECO:0007669"/>
    <property type="project" value="UniProtKB-KW"/>
</dbReference>
<dbReference type="PROSITE" id="PS51384">
    <property type="entry name" value="FAD_FR"/>
    <property type="match status" value="1"/>
</dbReference>
<keyword evidence="3" id="KW-0028">Amino-acid biosynthesis</keyword>
<dbReference type="InterPro" id="IPR023173">
    <property type="entry name" value="NADPH_Cyt_P450_Rdtase_alpha"/>
</dbReference>
<evidence type="ECO:0000256" key="9">
    <source>
        <dbReference type="ARBA" id="ARBA00023002"/>
    </source>
</evidence>
<organism evidence="16">
    <name type="scientific">Chlamydomonas leiostraca</name>
    <dbReference type="NCBI Taxonomy" id="1034604"/>
    <lineage>
        <taxon>Eukaryota</taxon>
        <taxon>Viridiplantae</taxon>
        <taxon>Chlorophyta</taxon>
        <taxon>core chlorophytes</taxon>
        <taxon>Chlorophyceae</taxon>
        <taxon>CS clade</taxon>
        <taxon>Chlamydomonadales</taxon>
        <taxon>Chlamydomonadaceae</taxon>
        <taxon>Chlamydomonas</taxon>
    </lineage>
</organism>
<dbReference type="AlphaFoldDB" id="A0A7S0RB52"/>
<evidence type="ECO:0000259" key="14">
    <source>
        <dbReference type="PROSITE" id="PS50902"/>
    </source>
</evidence>
<dbReference type="PRINTS" id="PR00369">
    <property type="entry name" value="FLAVODOXIN"/>
</dbReference>
<feature type="domain" description="Flavodoxin-like" evidence="14">
    <location>
        <begin position="193"/>
        <end position="336"/>
    </location>
</feature>
<evidence type="ECO:0000256" key="11">
    <source>
        <dbReference type="ARBA" id="ARBA00039088"/>
    </source>
</evidence>
<keyword evidence="9" id="KW-0560">Oxidoreductase</keyword>
<keyword evidence="4" id="KW-0285">Flavoprotein</keyword>